<protein>
    <submittedName>
        <fullName evidence="2">Uncharacterized protein</fullName>
    </submittedName>
</protein>
<comment type="caution">
    <text evidence="2">The sequence shown here is derived from an EMBL/GenBank/DDBJ whole genome shotgun (WGS) entry which is preliminary data.</text>
</comment>
<evidence type="ECO:0000256" key="1">
    <source>
        <dbReference type="SAM" id="MobiDB-lite"/>
    </source>
</evidence>
<sequence>MGYSGCLRRRLSTSSFITRPDSFNQDRFSDENPHGNGARSASAFLTRNNSSKDFPVSAVLQTSSSRSSAFNGARPTMFPMTNGNFIPRLSMEGLAAQAGGINGELMLQQAQAHISQL</sequence>
<feature type="region of interest" description="Disordered" evidence="1">
    <location>
        <begin position="18"/>
        <end position="41"/>
    </location>
</feature>
<proteinExistence type="predicted"/>
<accession>A0ABD1ZCD2</accession>
<reference evidence="2 3" key="1">
    <citation type="submission" date="2024-09" db="EMBL/GenBank/DDBJ databases">
        <title>Chromosome-scale assembly of Riccia fluitans.</title>
        <authorList>
            <person name="Paukszto L."/>
            <person name="Sawicki J."/>
            <person name="Karawczyk K."/>
            <person name="Piernik-Szablinska J."/>
            <person name="Szczecinska M."/>
            <person name="Mazdziarz M."/>
        </authorList>
    </citation>
    <scope>NUCLEOTIDE SEQUENCE [LARGE SCALE GENOMIC DNA]</scope>
    <source>
        <strain evidence="2">Rf_01</strain>
        <tissue evidence="2">Aerial parts of the thallus</tissue>
    </source>
</reference>
<organism evidence="2 3">
    <name type="scientific">Riccia fluitans</name>
    <dbReference type="NCBI Taxonomy" id="41844"/>
    <lineage>
        <taxon>Eukaryota</taxon>
        <taxon>Viridiplantae</taxon>
        <taxon>Streptophyta</taxon>
        <taxon>Embryophyta</taxon>
        <taxon>Marchantiophyta</taxon>
        <taxon>Marchantiopsida</taxon>
        <taxon>Marchantiidae</taxon>
        <taxon>Marchantiales</taxon>
        <taxon>Ricciaceae</taxon>
        <taxon>Riccia</taxon>
    </lineage>
</organism>
<evidence type="ECO:0000313" key="3">
    <source>
        <dbReference type="Proteomes" id="UP001605036"/>
    </source>
</evidence>
<keyword evidence="3" id="KW-1185">Reference proteome</keyword>
<evidence type="ECO:0000313" key="2">
    <source>
        <dbReference type="EMBL" id="KAL2645063.1"/>
    </source>
</evidence>
<name>A0ABD1ZCD2_9MARC</name>
<dbReference type="EMBL" id="JBHFFA010000002">
    <property type="protein sequence ID" value="KAL2645063.1"/>
    <property type="molecule type" value="Genomic_DNA"/>
</dbReference>
<gene>
    <name evidence="2" type="ORF">R1flu_012650</name>
</gene>
<dbReference type="Proteomes" id="UP001605036">
    <property type="component" value="Unassembled WGS sequence"/>
</dbReference>
<dbReference type="AlphaFoldDB" id="A0ABD1ZCD2"/>